<evidence type="ECO:0000313" key="2">
    <source>
        <dbReference type="EMBL" id="KAK7536886.1"/>
    </source>
</evidence>
<name>A0ABR1LNY2_9PEZI</name>
<keyword evidence="3" id="KW-1185">Reference proteome</keyword>
<sequence>MQSCACSCSVCRYAAVLCFTLPFPVRRRSGSQSFSQLASQSVSQLACLQSIVGLSLSEQLQRGGVEWSKAKQRRVKWSIITLLAFLFYSFPLPSTHHRKHLNSSHSLTSPFSRLIQAHRTQTQHHQRRAPANRPAGRHAAPTPSTRRLWDWLDRTGFELMYYSFRKGGQGKKGVVWER</sequence>
<dbReference type="Proteomes" id="UP001360953">
    <property type="component" value="Unassembled WGS sequence"/>
</dbReference>
<comment type="caution">
    <text evidence="2">The sequence shown here is derived from an EMBL/GenBank/DDBJ whole genome shotgun (WGS) entry which is preliminary data.</text>
</comment>
<evidence type="ECO:0000256" key="1">
    <source>
        <dbReference type="SAM" id="MobiDB-lite"/>
    </source>
</evidence>
<feature type="region of interest" description="Disordered" evidence="1">
    <location>
        <begin position="118"/>
        <end position="143"/>
    </location>
</feature>
<accession>A0ABR1LNY2</accession>
<protein>
    <submittedName>
        <fullName evidence="2">Uncharacterized protein</fullName>
    </submittedName>
</protein>
<reference evidence="2 3" key="1">
    <citation type="submission" date="2024-04" db="EMBL/GenBank/DDBJ databases">
        <title>Phyllosticta paracitricarpa is synonymous to the EU quarantine fungus P. citricarpa based on phylogenomic analyses.</title>
        <authorList>
            <consortium name="Lawrence Berkeley National Laboratory"/>
            <person name="Van ingen-buijs V.A."/>
            <person name="Van westerhoven A.C."/>
            <person name="Haridas S."/>
            <person name="Skiadas P."/>
            <person name="Martin F."/>
            <person name="Groenewald J.Z."/>
            <person name="Crous P.W."/>
            <person name="Seidl M.F."/>
        </authorList>
    </citation>
    <scope>NUCLEOTIDE SEQUENCE [LARGE SCALE GENOMIC DNA]</scope>
    <source>
        <strain evidence="2 3">CPC 17464</strain>
    </source>
</reference>
<dbReference type="RefSeq" id="XP_066655037.1">
    <property type="nucleotide sequence ID" value="XM_066795603.1"/>
</dbReference>
<dbReference type="EMBL" id="JBBPEH010000006">
    <property type="protein sequence ID" value="KAK7536886.1"/>
    <property type="molecule type" value="Genomic_DNA"/>
</dbReference>
<dbReference type="GeneID" id="92028509"/>
<gene>
    <name evidence="2" type="ORF">J3D65DRAFT_356741</name>
</gene>
<organism evidence="2 3">
    <name type="scientific">Phyllosticta citribraziliensis</name>
    <dbReference type="NCBI Taxonomy" id="989973"/>
    <lineage>
        <taxon>Eukaryota</taxon>
        <taxon>Fungi</taxon>
        <taxon>Dikarya</taxon>
        <taxon>Ascomycota</taxon>
        <taxon>Pezizomycotina</taxon>
        <taxon>Dothideomycetes</taxon>
        <taxon>Dothideomycetes incertae sedis</taxon>
        <taxon>Botryosphaeriales</taxon>
        <taxon>Phyllostictaceae</taxon>
        <taxon>Phyllosticta</taxon>
    </lineage>
</organism>
<evidence type="ECO:0000313" key="3">
    <source>
        <dbReference type="Proteomes" id="UP001360953"/>
    </source>
</evidence>
<feature type="compositionally biased region" description="Basic residues" evidence="1">
    <location>
        <begin position="121"/>
        <end position="130"/>
    </location>
</feature>
<proteinExistence type="predicted"/>